<keyword evidence="1" id="KW-1185">Reference proteome</keyword>
<accession>A0A915K0Q2</accession>
<dbReference type="WBParaSite" id="nRc.2.0.1.t31433-RA">
    <property type="protein sequence ID" value="nRc.2.0.1.t31433-RA"/>
    <property type="gene ID" value="nRc.2.0.1.g31433"/>
</dbReference>
<name>A0A915K0Q2_ROMCU</name>
<dbReference type="Proteomes" id="UP000887565">
    <property type="component" value="Unplaced"/>
</dbReference>
<organism evidence="1 2">
    <name type="scientific">Romanomermis culicivorax</name>
    <name type="common">Nematode worm</name>
    <dbReference type="NCBI Taxonomy" id="13658"/>
    <lineage>
        <taxon>Eukaryota</taxon>
        <taxon>Metazoa</taxon>
        <taxon>Ecdysozoa</taxon>
        <taxon>Nematoda</taxon>
        <taxon>Enoplea</taxon>
        <taxon>Dorylaimia</taxon>
        <taxon>Mermithida</taxon>
        <taxon>Mermithoidea</taxon>
        <taxon>Mermithidae</taxon>
        <taxon>Romanomermis</taxon>
    </lineage>
</organism>
<evidence type="ECO:0000313" key="1">
    <source>
        <dbReference type="Proteomes" id="UP000887565"/>
    </source>
</evidence>
<evidence type="ECO:0000313" key="2">
    <source>
        <dbReference type="WBParaSite" id="nRc.2.0.1.t31433-RA"/>
    </source>
</evidence>
<sequence length="107" mass="12217">MVVEHNEYQGLCGNGWQVTPILTLAMMERLPVLKNFLGYTFSIEHKTTQHLELLAHLFKVYNHQHHYTKQRESLSTPTAVINGLPLCASDLRRSARRLCLIAGDAKM</sequence>
<proteinExistence type="predicted"/>
<protein>
    <submittedName>
        <fullName evidence="2">Uncharacterized protein</fullName>
    </submittedName>
</protein>
<dbReference type="AlphaFoldDB" id="A0A915K0Q2"/>
<reference evidence="2" key="1">
    <citation type="submission" date="2022-11" db="UniProtKB">
        <authorList>
            <consortium name="WormBaseParasite"/>
        </authorList>
    </citation>
    <scope>IDENTIFICATION</scope>
</reference>